<keyword evidence="3" id="KW-1185">Reference proteome</keyword>
<evidence type="ECO:0000313" key="3">
    <source>
        <dbReference type="Proteomes" id="UP000076798"/>
    </source>
</evidence>
<accession>A0A165XAH2</accession>
<proteinExistence type="predicted"/>
<sequence length="434" mass="47582">MAPPRPGQSQNKPFASTLTSTSYEHPGSSGGWSNSSNAQYPETLHAFPPNQNNYNHDHGMHRHANHGGMAQGVPTVAQPVQAFVPAPQQNLAIPAYIDAVHGGQFYSAYHPPSPYPRSPLFNEPSFPYPVAPRDLPVFHNNQDVIQNGVDEVDPLLNRVASIGLEDTQYATPPPAITLPSFIVTGSDVAEQNIQPEAQSIITPILPQPAASAGVPILNKGKRRAKAGTATTSVRQSSQKQHVERKAKAVVAFIENLPKEQKILTPEEKARAAREARTKIERNSRQRLSRMGRTVQEIATNLSSQLPSIGPKRGYKNKRDGQLFMSEFSRYACHLHNTFVGIYHQYCHEYAAADSATQIVLRRVFEPQYQAFRETLRGLAGKEVAEGEIEGLLNTILPFPLDVPLPAPQISEDTEMTAPAGQAWARVAQWAHGGV</sequence>
<reference evidence="2 3" key="1">
    <citation type="journal article" date="2016" name="Mol. Biol. Evol.">
        <title>Comparative Genomics of Early-Diverging Mushroom-Forming Fungi Provides Insights into the Origins of Lignocellulose Decay Capabilities.</title>
        <authorList>
            <person name="Nagy L.G."/>
            <person name="Riley R."/>
            <person name="Tritt A."/>
            <person name="Adam C."/>
            <person name="Daum C."/>
            <person name="Floudas D."/>
            <person name="Sun H."/>
            <person name="Yadav J.S."/>
            <person name="Pangilinan J."/>
            <person name="Larsson K.H."/>
            <person name="Matsuura K."/>
            <person name="Barry K."/>
            <person name="Labutti K."/>
            <person name="Kuo R."/>
            <person name="Ohm R.A."/>
            <person name="Bhattacharya S.S."/>
            <person name="Shirouzu T."/>
            <person name="Yoshinaga Y."/>
            <person name="Martin F.M."/>
            <person name="Grigoriev I.V."/>
            <person name="Hibbett D.S."/>
        </authorList>
    </citation>
    <scope>NUCLEOTIDE SEQUENCE [LARGE SCALE GENOMIC DNA]</scope>
    <source>
        <strain evidence="2 3">HHB10207 ss-3</strain>
    </source>
</reference>
<dbReference type="AlphaFoldDB" id="A0A165XAH2"/>
<gene>
    <name evidence="2" type="ORF">SISSUDRAFT_626198</name>
</gene>
<protein>
    <submittedName>
        <fullName evidence="2">Uncharacterized protein</fullName>
    </submittedName>
</protein>
<dbReference type="Proteomes" id="UP000076798">
    <property type="component" value="Unassembled WGS sequence"/>
</dbReference>
<organism evidence="2 3">
    <name type="scientific">Sistotremastrum suecicum HHB10207 ss-3</name>
    <dbReference type="NCBI Taxonomy" id="1314776"/>
    <lineage>
        <taxon>Eukaryota</taxon>
        <taxon>Fungi</taxon>
        <taxon>Dikarya</taxon>
        <taxon>Basidiomycota</taxon>
        <taxon>Agaricomycotina</taxon>
        <taxon>Agaricomycetes</taxon>
        <taxon>Sistotremastrales</taxon>
        <taxon>Sistotremastraceae</taxon>
        <taxon>Sistotremastrum</taxon>
    </lineage>
</organism>
<dbReference type="EMBL" id="KV428410">
    <property type="protein sequence ID" value="KZT31997.1"/>
    <property type="molecule type" value="Genomic_DNA"/>
</dbReference>
<name>A0A165XAH2_9AGAM</name>
<feature type="compositionally biased region" description="Polar residues" evidence="1">
    <location>
        <begin position="7"/>
        <end position="23"/>
    </location>
</feature>
<evidence type="ECO:0000256" key="1">
    <source>
        <dbReference type="SAM" id="MobiDB-lite"/>
    </source>
</evidence>
<evidence type="ECO:0000313" key="2">
    <source>
        <dbReference type="EMBL" id="KZT31997.1"/>
    </source>
</evidence>
<feature type="region of interest" description="Disordered" evidence="1">
    <location>
        <begin position="1"/>
        <end position="58"/>
    </location>
</feature>